<reference evidence="1" key="1">
    <citation type="submission" date="2020-05" db="EMBL/GenBank/DDBJ databases">
        <authorList>
            <person name="Chiriac C."/>
            <person name="Salcher M."/>
            <person name="Ghai R."/>
            <person name="Kavagutti S V."/>
        </authorList>
    </citation>
    <scope>NUCLEOTIDE SEQUENCE</scope>
</reference>
<name>A0A6J7X8S2_9CAUD</name>
<accession>A0A6J7X8S2</accession>
<dbReference type="EMBL" id="LR798356">
    <property type="protein sequence ID" value="CAB5226114.1"/>
    <property type="molecule type" value="Genomic_DNA"/>
</dbReference>
<protein>
    <submittedName>
        <fullName evidence="1">Uncharacterized protein</fullName>
    </submittedName>
</protein>
<evidence type="ECO:0000313" key="1">
    <source>
        <dbReference type="EMBL" id="CAB5226114.1"/>
    </source>
</evidence>
<proteinExistence type="predicted"/>
<gene>
    <name evidence="1" type="ORF">UFOVP755_48</name>
</gene>
<organism evidence="1">
    <name type="scientific">uncultured Caudovirales phage</name>
    <dbReference type="NCBI Taxonomy" id="2100421"/>
    <lineage>
        <taxon>Viruses</taxon>
        <taxon>Duplodnaviria</taxon>
        <taxon>Heunggongvirae</taxon>
        <taxon>Uroviricota</taxon>
        <taxon>Caudoviricetes</taxon>
        <taxon>Peduoviridae</taxon>
        <taxon>Maltschvirus</taxon>
        <taxon>Maltschvirus maltsch</taxon>
    </lineage>
</organism>
<sequence>MQYLKHLSYLDMNTNWLTEQFIIIGKNSYLMKKNGQLKSGLFKTENIKVSKQKDNTYDLFVTVRHSQGNDIVAEYGLPDDELRVMVELYSRHQ</sequence>